<dbReference type="GO" id="GO:0005739">
    <property type="term" value="C:mitochondrion"/>
    <property type="evidence" value="ECO:0007669"/>
    <property type="project" value="TreeGrafter"/>
</dbReference>
<name>A0AAD2E439_9LAMI</name>
<dbReference type="AlphaFoldDB" id="A0AAD2E439"/>
<organism evidence="5 6">
    <name type="scientific">Fraxinus pennsylvanica</name>
    <dbReference type="NCBI Taxonomy" id="56036"/>
    <lineage>
        <taxon>Eukaryota</taxon>
        <taxon>Viridiplantae</taxon>
        <taxon>Streptophyta</taxon>
        <taxon>Embryophyta</taxon>
        <taxon>Tracheophyta</taxon>
        <taxon>Spermatophyta</taxon>
        <taxon>Magnoliopsida</taxon>
        <taxon>eudicotyledons</taxon>
        <taxon>Gunneridae</taxon>
        <taxon>Pentapetalae</taxon>
        <taxon>asterids</taxon>
        <taxon>lamiids</taxon>
        <taxon>Lamiales</taxon>
        <taxon>Oleaceae</taxon>
        <taxon>Oleeae</taxon>
        <taxon>Fraxinus</taxon>
    </lineage>
</organism>
<keyword evidence="6" id="KW-1185">Reference proteome</keyword>
<dbReference type="PANTHER" id="PTHR43327:SF10">
    <property type="entry name" value="STOMATIN-LIKE PROTEIN 2, MITOCHONDRIAL"/>
    <property type="match status" value="1"/>
</dbReference>
<dbReference type="SUPFAM" id="SSF117892">
    <property type="entry name" value="Band 7/SPFH domain"/>
    <property type="match status" value="1"/>
</dbReference>
<dbReference type="InterPro" id="IPR013320">
    <property type="entry name" value="ConA-like_dom_sf"/>
</dbReference>
<keyword evidence="3" id="KW-0812">Transmembrane</keyword>
<evidence type="ECO:0000256" key="3">
    <source>
        <dbReference type="SAM" id="Phobius"/>
    </source>
</evidence>
<dbReference type="Gene3D" id="3.30.479.30">
    <property type="entry name" value="Band 7 domain"/>
    <property type="match status" value="1"/>
</dbReference>
<dbReference type="InterPro" id="IPR050710">
    <property type="entry name" value="Band7/mec-2_domain"/>
</dbReference>
<dbReference type="GO" id="GO:0003735">
    <property type="term" value="F:structural constituent of ribosome"/>
    <property type="evidence" value="ECO:0007669"/>
    <property type="project" value="InterPro"/>
</dbReference>
<dbReference type="PRINTS" id="PR00721">
    <property type="entry name" value="STOMATIN"/>
</dbReference>
<gene>
    <name evidence="5" type="ORF">FPE_LOCUS21650</name>
</gene>
<sequence length="615" mass="69148">MDIPNGAKIKVKVKMIEVEGPRGKLTRNFKHLNLDFQLITDEATGKRQLKVDAWFGSRKTAAAIRTVLSHVDNLITGVPKGYRYKMRFVYAHFPINASITNGNKSIEIRNFLGEKKSLSVVPKKALTSLNPTDPPSLTTTPTLGTCACLCRADADNSLASGYCSISSEKGFTQISDPDVGNDLKYQAGRAIYALPIRIFNPASLNPASFETTASFQFCGLTFIIVSNEFTVGRPGAWLDAPVPLGTQYYERKQENESPNVEFDSSDMVSELGIVPVEKKRGMQRYEVAPPVNWGIRIVPEKMAFVVERFGKYRKTLTPGFHLLIPIVDRIAYVYSLREEAIPIPEHSAITKDNVSIWIDGVLYVKIVDPMLASYRIKNPLYAVIQLAHSTMRRELCKITLDKTFEERDTLNEKIVIAINEAAKDWGVKCLRYAITYLIIEGDIFPPRGGFQKLTRMKNHLRQLVMKVPRLLNLLMEKQIVDYVFVPLGFVLMVTYHIWLLHQILKHPNRTVIGINAINRRLWVRAMMEDTSKNGVLAVQTLRNNIMASTLLASTAIMLSSLIAVLMIGVGGGENRSTRLVFGDKIFLLYFLDVTFGHGWDSLSPIEEKKTDEEAN</sequence>
<dbReference type="InterPro" id="IPR020040">
    <property type="entry name" value="Ribosomal_uL6_a/b-dom"/>
</dbReference>
<evidence type="ECO:0000259" key="4">
    <source>
        <dbReference type="SMART" id="SM00244"/>
    </source>
</evidence>
<dbReference type="Gene3D" id="3.90.930.12">
    <property type="entry name" value="Ribosomal protein L6, alpha-beta domain"/>
    <property type="match status" value="2"/>
</dbReference>
<feature type="domain" description="Band 7" evidence="4">
    <location>
        <begin position="293"/>
        <end position="458"/>
    </location>
</feature>
<keyword evidence="3" id="KW-0472">Membrane</keyword>
<dbReference type="PANTHER" id="PTHR43327">
    <property type="entry name" value="STOMATIN-LIKE PROTEIN 2, MITOCHONDRIAL"/>
    <property type="match status" value="1"/>
</dbReference>
<dbReference type="InterPro" id="IPR006747">
    <property type="entry name" value="DUF599"/>
</dbReference>
<dbReference type="FunFam" id="3.90.930.12:FF:000004">
    <property type="entry name" value="60S ribosomal protein L9"/>
    <property type="match status" value="1"/>
</dbReference>
<dbReference type="InterPro" id="IPR036789">
    <property type="entry name" value="Ribosomal_uL6-like_a/b-dom_sf"/>
</dbReference>
<feature type="transmembrane region" description="Helical" evidence="3">
    <location>
        <begin position="479"/>
        <end position="498"/>
    </location>
</feature>
<dbReference type="Pfam" id="PF04654">
    <property type="entry name" value="DUF599"/>
    <property type="match status" value="1"/>
</dbReference>
<dbReference type="Pfam" id="PF00347">
    <property type="entry name" value="Ribosomal_L6"/>
    <property type="match status" value="1"/>
</dbReference>
<dbReference type="SMART" id="SM00244">
    <property type="entry name" value="PHB"/>
    <property type="match status" value="1"/>
</dbReference>
<keyword evidence="1" id="KW-0689">Ribosomal protein</keyword>
<dbReference type="Proteomes" id="UP000834106">
    <property type="component" value="Chromosome 13"/>
</dbReference>
<evidence type="ECO:0000256" key="1">
    <source>
        <dbReference type="ARBA" id="ARBA00022980"/>
    </source>
</evidence>
<feature type="transmembrane region" description="Helical" evidence="3">
    <location>
        <begin position="545"/>
        <end position="569"/>
    </location>
</feature>
<dbReference type="Pfam" id="PF01145">
    <property type="entry name" value="Band_7"/>
    <property type="match status" value="1"/>
</dbReference>
<dbReference type="GO" id="GO:0016020">
    <property type="term" value="C:membrane"/>
    <property type="evidence" value="ECO:0007669"/>
    <property type="project" value="InterPro"/>
</dbReference>
<evidence type="ECO:0000313" key="5">
    <source>
        <dbReference type="EMBL" id="CAI9774220.1"/>
    </source>
</evidence>
<dbReference type="CDD" id="cd08829">
    <property type="entry name" value="SPFH_paraslipin"/>
    <property type="match status" value="1"/>
</dbReference>
<dbReference type="Gene3D" id="2.60.120.200">
    <property type="match status" value="1"/>
</dbReference>
<dbReference type="GO" id="GO:0005840">
    <property type="term" value="C:ribosome"/>
    <property type="evidence" value="ECO:0007669"/>
    <property type="project" value="UniProtKB-KW"/>
</dbReference>
<keyword evidence="2" id="KW-0687">Ribonucleoprotein</keyword>
<dbReference type="SUPFAM" id="SSF49899">
    <property type="entry name" value="Concanavalin A-like lectins/glucanases"/>
    <property type="match status" value="1"/>
</dbReference>
<dbReference type="InterPro" id="IPR036013">
    <property type="entry name" value="Band_7/SPFH_dom_sf"/>
</dbReference>
<accession>A0AAD2E439</accession>
<dbReference type="SUPFAM" id="SSF56053">
    <property type="entry name" value="Ribosomal protein L6"/>
    <property type="match status" value="2"/>
</dbReference>
<proteinExistence type="predicted"/>
<protein>
    <recommendedName>
        <fullName evidence="4">Band 7 domain-containing protein</fullName>
    </recommendedName>
</protein>
<dbReference type="InterPro" id="IPR001107">
    <property type="entry name" value="Band_7"/>
</dbReference>
<reference evidence="5" key="1">
    <citation type="submission" date="2023-05" db="EMBL/GenBank/DDBJ databases">
        <authorList>
            <person name="Huff M."/>
        </authorList>
    </citation>
    <scope>NUCLEOTIDE SEQUENCE</scope>
</reference>
<dbReference type="GO" id="GO:0007005">
    <property type="term" value="P:mitochondrion organization"/>
    <property type="evidence" value="ECO:0007669"/>
    <property type="project" value="TreeGrafter"/>
</dbReference>
<dbReference type="GO" id="GO:0006412">
    <property type="term" value="P:translation"/>
    <property type="evidence" value="ECO:0007669"/>
    <property type="project" value="InterPro"/>
</dbReference>
<dbReference type="GO" id="GO:0019843">
    <property type="term" value="F:rRNA binding"/>
    <property type="evidence" value="ECO:0007669"/>
    <property type="project" value="InterPro"/>
</dbReference>
<dbReference type="EMBL" id="OU503048">
    <property type="protein sequence ID" value="CAI9774220.1"/>
    <property type="molecule type" value="Genomic_DNA"/>
</dbReference>
<evidence type="ECO:0000256" key="2">
    <source>
        <dbReference type="ARBA" id="ARBA00023274"/>
    </source>
</evidence>
<keyword evidence="3" id="KW-1133">Transmembrane helix</keyword>
<evidence type="ECO:0000313" key="6">
    <source>
        <dbReference type="Proteomes" id="UP000834106"/>
    </source>
</evidence>
<dbReference type="InterPro" id="IPR001972">
    <property type="entry name" value="Stomatin_HflK_fam"/>
</dbReference>
<dbReference type="GO" id="GO:1990904">
    <property type="term" value="C:ribonucleoprotein complex"/>
    <property type="evidence" value="ECO:0007669"/>
    <property type="project" value="UniProtKB-KW"/>
</dbReference>